<protein>
    <recommendedName>
        <fullName evidence="4">RING-type E3 ubiquitin transferase</fullName>
        <ecNumber evidence="4">2.3.2.27</ecNumber>
    </recommendedName>
</protein>
<keyword evidence="10" id="KW-0862">Zinc</keyword>
<comment type="subcellular location">
    <subcellularLocation>
        <location evidence="2">Cytoplasm</location>
    </subcellularLocation>
</comment>
<evidence type="ECO:0000256" key="4">
    <source>
        <dbReference type="ARBA" id="ARBA00012483"/>
    </source>
</evidence>
<feature type="region of interest" description="Disordered" evidence="13">
    <location>
        <begin position="274"/>
        <end position="299"/>
    </location>
</feature>
<feature type="domain" description="RING-type" evidence="14">
    <location>
        <begin position="5"/>
        <end position="46"/>
    </location>
</feature>
<evidence type="ECO:0000256" key="3">
    <source>
        <dbReference type="ARBA" id="ARBA00004906"/>
    </source>
</evidence>
<dbReference type="GO" id="GO:0043022">
    <property type="term" value="F:ribosome binding"/>
    <property type="evidence" value="ECO:0007669"/>
    <property type="project" value="TreeGrafter"/>
</dbReference>
<evidence type="ECO:0000256" key="12">
    <source>
        <dbReference type="PROSITE-ProRule" id="PRU00175"/>
    </source>
</evidence>
<comment type="pathway">
    <text evidence="3">Protein modification; protein ubiquitination.</text>
</comment>
<keyword evidence="7" id="KW-0808">Transferase</keyword>
<dbReference type="CDD" id="cd16615">
    <property type="entry name" value="RING-HC_ZNF598"/>
    <property type="match status" value="1"/>
</dbReference>
<dbReference type="InterPro" id="IPR056437">
    <property type="entry name" value="Znf-C2H2_ZNF598/HEL2"/>
</dbReference>
<feature type="region of interest" description="Disordered" evidence="13">
    <location>
        <begin position="414"/>
        <end position="450"/>
    </location>
</feature>
<feature type="compositionally biased region" description="Low complexity" evidence="13">
    <location>
        <begin position="319"/>
        <end position="330"/>
    </location>
</feature>
<dbReference type="EMBL" id="JADCNM010000006">
    <property type="protein sequence ID" value="KAG0478322.1"/>
    <property type="molecule type" value="Genomic_DNA"/>
</dbReference>
<comment type="catalytic activity">
    <reaction evidence="1">
        <text>S-ubiquitinyl-[E2 ubiquitin-conjugating enzyme]-L-cysteine + [acceptor protein]-L-lysine = [E2 ubiquitin-conjugating enzyme]-L-cysteine + N(6)-ubiquitinyl-[acceptor protein]-L-lysine.</text>
        <dbReference type="EC" id="2.3.2.27"/>
    </reaction>
</comment>
<evidence type="ECO:0000256" key="6">
    <source>
        <dbReference type="ARBA" id="ARBA00022553"/>
    </source>
</evidence>
<dbReference type="AlphaFoldDB" id="A0A835R172"/>
<evidence type="ECO:0000259" key="14">
    <source>
        <dbReference type="PROSITE" id="PS50089"/>
    </source>
</evidence>
<dbReference type="Pfam" id="PF23230">
    <property type="entry name" value="zf-C2H2_13"/>
    <property type="match status" value="1"/>
</dbReference>
<accession>A0A835R172</accession>
<proteinExistence type="inferred from homology"/>
<dbReference type="OrthoDB" id="3838338at2759"/>
<evidence type="ECO:0000256" key="11">
    <source>
        <dbReference type="ARBA" id="ARBA00035113"/>
    </source>
</evidence>
<gene>
    <name evidence="15" type="ORF">HPP92_013041</name>
</gene>
<dbReference type="GO" id="GO:0008270">
    <property type="term" value="F:zinc ion binding"/>
    <property type="evidence" value="ECO:0007669"/>
    <property type="project" value="UniProtKB-KW"/>
</dbReference>
<comment type="caution">
    <text evidence="15">The sequence shown here is derived from an EMBL/GenBank/DDBJ whole genome shotgun (WGS) entry which is preliminary data.</text>
</comment>
<evidence type="ECO:0000256" key="13">
    <source>
        <dbReference type="SAM" id="MobiDB-lite"/>
    </source>
</evidence>
<comment type="similarity">
    <text evidence="11">Belongs to the ZNF598/HEL2 family.</text>
</comment>
<dbReference type="Pfam" id="PF23202">
    <property type="entry name" value="PAH_ZNF598"/>
    <property type="match status" value="1"/>
</dbReference>
<evidence type="ECO:0000256" key="5">
    <source>
        <dbReference type="ARBA" id="ARBA00022490"/>
    </source>
</evidence>
<evidence type="ECO:0000256" key="9">
    <source>
        <dbReference type="ARBA" id="ARBA00022771"/>
    </source>
</evidence>
<reference evidence="15 16" key="1">
    <citation type="journal article" date="2020" name="Nat. Food">
        <title>A phased Vanilla planifolia genome enables genetic improvement of flavour and production.</title>
        <authorList>
            <person name="Hasing T."/>
            <person name="Tang H."/>
            <person name="Brym M."/>
            <person name="Khazi F."/>
            <person name="Huang T."/>
            <person name="Chambers A.H."/>
        </authorList>
    </citation>
    <scope>NUCLEOTIDE SEQUENCE [LARGE SCALE GENOMIC DNA]</scope>
    <source>
        <tissue evidence="15">Leaf</tissue>
    </source>
</reference>
<evidence type="ECO:0000256" key="2">
    <source>
        <dbReference type="ARBA" id="ARBA00004496"/>
    </source>
</evidence>
<dbReference type="EC" id="2.3.2.27" evidence="4"/>
<feature type="compositionally biased region" description="Low complexity" evidence="13">
    <location>
        <begin position="414"/>
        <end position="427"/>
    </location>
</feature>
<organism evidence="15 16">
    <name type="scientific">Vanilla planifolia</name>
    <name type="common">Vanilla</name>
    <dbReference type="NCBI Taxonomy" id="51239"/>
    <lineage>
        <taxon>Eukaryota</taxon>
        <taxon>Viridiplantae</taxon>
        <taxon>Streptophyta</taxon>
        <taxon>Embryophyta</taxon>
        <taxon>Tracheophyta</taxon>
        <taxon>Spermatophyta</taxon>
        <taxon>Magnoliopsida</taxon>
        <taxon>Liliopsida</taxon>
        <taxon>Asparagales</taxon>
        <taxon>Orchidaceae</taxon>
        <taxon>Vanilloideae</taxon>
        <taxon>Vanilleae</taxon>
        <taxon>Vanilla</taxon>
    </lineage>
</organism>
<keyword evidence="6" id="KW-0597">Phosphoprotein</keyword>
<keyword evidence="9 12" id="KW-0863">Zinc-finger</keyword>
<name>A0A835R172_VANPL</name>
<evidence type="ECO:0000256" key="1">
    <source>
        <dbReference type="ARBA" id="ARBA00000900"/>
    </source>
</evidence>
<dbReference type="PANTHER" id="PTHR22938:SF0">
    <property type="entry name" value="E3 UBIQUITIN-PROTEIN LIGASE ZNF598"/>
    <property type="match status" value="1"/>
</dbReference>
<keyword evidence="5" id="KW-0963">Cytoplasm</keyword>
<evidence type="ECO:0000256" key="8">
    <source>
        <dbReference type="ARBA" id="ARBA00022723"/>
    </source>
</evidence>
<dbReference type="PROSITE" id="PS50089">
    <property type="entry name" value="ZF_RING_2"/>
    <property type="match status" value="1"/>
</dbReference>
<feature type="region of interest" description="Disordered" evidence="13">
    <location>
        <begin position="315"/>
        <end position="335"/>
    </location>
</feature>
<evidence type="ECO:0000256" key="7">
    <source>
        <dbReference type="ARBA" id="ARBA00022679"/>
    </source>
</evidence>
<dbReference type="GO" id="GO:0072344">
    <property type="term" value="P:rescue of stalled ribosome"/>
    <property type="evidence" value="ECO:0007669"/>
    <property type="project" value="InterPro"/>
</dbReference>
<dbReference type="GO" id="GO:0016567">
    <property type="term" value="P:protein ubiquitination"/>
    <property type="evidence" value="ECO:0007669"/>
    <property type="project" value="TreeGrafter"/>
</dbReference>
<evidence type="ECO:0000313" key="16">
    <source>
        <dbReference type="Proteomes" id="UP000639772"/>
    </source>
</evidence>
<keyword evidence="8" id="KW-0479">Metal-binding</keyword>
<dbReference type="InterPro" id="IPR057634">
    <property type="entry name" value="PAH_ZNF598/HEL2"/>
</dbReference>
<dbReference type="GO" id="GO:0005737">
    <property type="term" value="C:cytoplasm"/>
    <property type="evidence" value="ECO:0007669"/>
    <property type="project" value="UniProtKB-SubCell"/>
</dbReference>
<dbReference type="InterPro" id="IPR041888">
    <property type="entry name" value="RING-HC_ZNF598/HEL2"/>
</dbReference>
<evidence type="ECO:0000256" key="10">
    <source>
        <dbReference type="ARBA" id="ARBA00022833"/>
    </source>
</evidence>
<dbReference type="PROSITE" id="PS00028">
    <property type="entry name" value="ZINC_FINGER_C2H2_1"/>
    <property type="match status" value="1"/>
</dbReference>
<dbReference type="InterPro" id="IPR013087">
    <property type="entry name" value="Znf_C2H2_type"/>
</dbReference>
<feature type="compositionally biased region" description="Polar residues" evidence="13">
    <location>
        <begin position="433"/>
        <end position="450"/>
    </location>
</feature>
<evidence type="ECO:0000313" key="15">
    <source>
        <dbReference type="EMBL" id="KAG0478322.1"/>
    </source>
</evidence>
<dbReference type="PANTHER" id="PTHR22938">
    <property type="entry name" value="ZINC FINGER PROTEIN 598"/>
    <property type="match status" value="1"/>
</dbReference>
<dbReference type="InterPro" id="IPR001841">
    <property type="entry name" value="Znf_RING"/>
</dbReference>
<dbReference type="InterPro" id="IPR044288">
    <property type="entry name" value="ZNF598/HEL2"/>
</dbReference>
<sequence>MEDCCAVCAETLEWVAYGPCGHREVCSTCVVRLRFILNDRRCCICKTECPTVFVTRALGHFTDTKKLTFLSSQLVLVKASIISTGTMRNLKRISMMWTITELGAIERPSLSSTQGAYVHPLSRRKKGICFRAKVVHKITAKTTYKQWRFRGRSKDSEHGGFAGHPMCEFCRNPFYGDAELYMHMSTEHYTCHLCKRLRPDQYDYYSNYDDLEAHFHQEHFLCENEACLTKKFVVFQSEAEMKRHNAMEHGGHMSRSKRNSALQIPVSFRYRRTNEQDQRRARPAGGSYEFLFDGKTNGEDGETRQADIITNSAEAQAVSSGYESSGNGSSIPNLDLPKPSIRYALAVTKGYTAKLGESSFPPLPGAESKIKNPAALSEGLPTNTSAARVDVLNKGSATSLHSASTKSSKFYELGSSSLSSSSKQKPVSKSHDLAQSNSNPGAANQFPQLFSSSSNHAKPIIGNQFTASVHINSVRNSDVATRLKHSVSAPSLTSSAPSNNSRGRTVYVATSNQELPTPNNSMQNLENVHRANKSLVENIRVALGMDEEKYAAFKTISAEYRLNQINTWEYLSYVEQFGLFASYF</sequence>
<dbReference type="Proteomes" id="UP000639772">
    <property type="component" value="Chromosome 6"/>
</dbReference>
<dbReference type="GO" id="GO:0061630">
    <property type="term" value="F:ubiquitin protein ligase activity"/>
    <property type="evidence" value="ECO:0007669"/>
    <property type="project" value="UniProtKB-EC"/>
</dbReference>